<accession>A0A1G1Z885</accession>
<organism evidence="2 3">
    <name type="scientific">Candidatus Colwellbacteria bacterium RIFCSPLOWO2_01_FULL_48_10</name>
    <dbReference type="NCBI Taxonomy" id="1797690"/>
    <lineage>
        <taxon>Bacteria</taxon>
        <taxon>Candidatus Colwelliibacteriota</taxon>
    </lineage>
</organism>
<reference evidence="2 3" key="1">
    <citation type="journal article" date="2016" name="Nat. Commun.">
        <title>Thousands of microbial genomes shed light on interconnected biogeochemical processes in an aquifer system.</title>
        <authorList>
            <person name="Anantharaman K."/>
            <person name="Brown C.T."/>
            <person name="Hug L.A."/>
            <person name="Sharon I."/>
            <person name="Castelle C.J."/>
            <person name="Probst A.J."/>
            <person name="Thomas B.C."/>
            <person name="Singh A."/>
            <person name="Wilkins M.J."/>
            <person name="Karaoz U."/>
            <person name="Brodie E.L."/>
            <person name="Williams K.H."/>
            <person name="Hubbard S.S."/>
            <person name="Banfield J.F."/>
        </authorList>
    </citation>
    <scope>NUCLEOTIDE SEQUENCE [LARGE SCALE GENOMIC DNA]</scope>
</reference>
<sequence>MKIPADGKLLRIFIGETDQWHGQPLYEAIVHLAKKEGMAGATAIKGFMGFGCKSHMHTAKILRLSEDLPIVIEIVDSEEKINKFTPHLDEMVKEGLITLERVNVIMYRANNVERI</sequence>
<dbReference type="InterPro" id="IPR011322">
    <property type="entry name" value="N-reg_PII-like_a/b"/>
</dbReference>
<dbReference type="PANTHER" id="PTHR35983:SF1">
    <property type="entry name" value="UPF0166 PROTEIN TM_0021"/>
    <property type="match status" value="1"/>
</dbReference>
<dbReference type="AlphaFoldDB" id="A0A1G1Z885"/>
<dbReference type="SUPFAM" id="SSF54913">
    <property type="entry name" value="GlnB-like"/>
    <property type="match status" value="1"/>
</dbReference>
<dbReference type="Proteomes" id="UP000178744">
    <property type="component" value="Unassembled WGS sequence"/>
</dbReference>
<protein>
    <submittedName>
        <fullName evidence="2">Uncharacterized protein</fullName>
    </submittedName>
</protein>
<dbReference type="InterPro" id="IPR003793">
    <property type="entry name" value="UPF0166"/>
</dbReference>
<dbReference type="PANTHER" id="PTHR35983">
    <property type="entry name" value="UPF0166 PROTEIN TM_0021"/>
    <property type="match status" value="1"/>
</dbReference>
<evidence type="ECO:0000313" key="3">
    <source>
        <dbReference type="Proteomes" id="UP000178744"/>
    </source>
</evidence>
<dbReference type="InterPro" id="IPR015867">
    <property type="entry name" value="N-reg_PII/ATP_PRibTrfase_C"/>
</dbReference>
<dbReference type="STRING" id="1797690.A3B23_02690"/>
<proteinExistence type="inferred from homology"/>
<comment type="caution">
    <text evidence="2">The sequence shown here is derived from an EMBL/GenBank/DDBJ whole genome shotgun (WGS) entry which is preliminary data.</text>
</comment>
<dbReference type="EMBL" id="MHIY01000004">
    <property type="protein sequence ID" value="OGY60266.1"/>
    <property type="molecule type" value="Genomic_DNA"/>
</dbReference>
<name>A0A1G1Z885_9BACT</name>
<gene>
    <name evidence="2" type="ORF">A3B23_02690</name>
</gene>
<evidence type="ECO:0000313" key="2">
    <source>
        <dbReference type="EMBL" id="OGY60266.1"/>
    </source>
</evidence>
<dbReference type="Pfam" id="PF02641">
    <property type="entry name" value="DUF190"/>
    <property type="match status" value="1"/>
</dbReference>
<comment type="similarity">
    <text evidence="1">Belongs to the UPF0166 family.</text>
</comment>
<evidence type="ECO:0000256" key="1">
    <source>
        <dbReference type="ARBA" id="ARBA00010554"/>
    </source>
</evidence>
<dbReference type="Gene3D" id="3.30.70.120">
    <property type="match status" value="1"/>
</dbReference>